<dbReference type="GO" id="GO:0003676">
    <property type="term" value="F:nucleic acid binding"/>
    <property type="evidence" value="ECO:0007669"/>
    <property type="project" value="InterPro"/>
</dbReference>
<dbReference type="EMBL" id="KQ483985">
    <property type="protein sequence ID" value="KYP38616.1"/>
    <property type="molecule type" value="Genomic_DNA"/>
</dbReference>
<dbReference type="Gene3D" id="3.30.70.270">
    <property type="match status" value="2"/>
</dbReference>
<evidence type="ECO:0000259" key="2">
    <source>
        <dbReference type="PROSITE" id="PS50879"/>
    </source>
</evidence>
<dbReference type="InterPro" id="IPR043128">
    <property type="entry name" value="Rev_trsase/Diguanyl_cyclase"/>
</dbReference>
<dbReference type="InterPro" id="IPR002156">
    <property type="entry name" value="RNaseH_domain"/>
</dbReference>
<dbReference type="InterPro" id="IPR012337">
    <property type="entry name" value="RNaseH-like_sf"/>
</dbReference>
<dbReference type="Pfam" id="PF17919">
    <property type="entry name" value="RT_RNaseH_2"/>
    <property type="match status" value="1"/>
</dbReference>
<keyword evidence="1" id="KW-0233">DNA recombination</keyword>
<dbReference type="CDD" id="cd09279">
    <property type="entry name" value="RNase_HI_like"/>
    <property type="match status" value="1"/>
</dbReference>
<dbReference type="Proteomes" id="UP000075243">
    <property type="component" value="Unassembled WGS sequence"/>
</dbReference>
<keyword evidence="4" id="KW-1185">Reference proteome</keyword>
<dbReference type="GO" id="GO:0004523">
    <property type="term" value="F:RNA-DNA hybrid ribonuclease activity"/>
    <property type="evidence" value="ECO:0007669"/>
    <property type="project" value="InterPro"/>
</dbReference>
<organism evidence="3 4">
    <name type="scientific">Cajanus cajan</name>
    <name type="common">Pigeon pea</name>
    <name type="synonym">Cajanus indicus</name>
    <dbReference type="NCBI Taxonomy" id="3821"/>
    <lineage>
        <taxon>Eukaryota</taxon>
        <taxon>Viridiplantae</taxon>
        <taxon>Streptophyta</taxon>
        <taxon>Embryophyta</taxon>
        <taxon>Tracheophyta</taxon>
        <taxon>Spermatophyta</taxon>
        <taxon>Magnoliopsida</taxon>
        <taxon>eudicotyledons</taxon>
        <taxon>Gunneridae</taxon>
        <taxon>Pentapetalae</taxon>
        <taxon>rosids</taxon>
        <taxon>fabids</taxon>
        <taxon>Fabales</taxon>
        <taxon>Fabaceae</taxon>
        <taxon>Papilionoideae</taxon>
        <taxon>50 kb inversion clade</taxon>
        <taxon>NPAAA clade</taxon>
        <taxon>indigoferoid/millettioid clade</taxon>
        <taxon>Phaseoleae</taxon>
        <taxon>Cajanus</taxon>
    </lineage>
</organism>
<dbReference type="InterPro" id="IPR043502">
    <property type="entry name" value="DNA/RNA_pol_sf"/>
</dbReference>
<evidence type="ECO:0000313" key="4">
    <source>
        <dbReference type="Proteomes" id="UP000075243"/>
    </source>
</evidence>
<dbReference type="Gene3D" id="3.30.420.10">
    <property type="entry name" value="Ribonuclease H-like superfamily/Ribonuclease H"/>
    <property type="match status" value="1"/>
</dbReference>
<feature type="domain" description="RNase H type-1" evidence="2">
    <location>
        <begin position="1067"/>
        <end position="1196"/>
    </location>
</feature>
<sequence length="1231" mass="140871">MENQGGNVGFPKNLGRPHRNLDENLDQIVERVLNRHGFEVGRNEHPYFVSAFPEYIIQVELPRGAKVPKFLKFAGELNESTVEHIARYLVECGDLGNNEYLKMKYFPSSLTKHAFTWFTNLAPNSINTWARLEGNFHEHFFRGETKVTIVDLMNIKRQNHETLDDYLNRFRQLKSRCYTNIPEHELVKISAIGLDFSIFCKYHNMYGHWTNNCVRFRDMIEKAITEGCLAFKEKDMKVDTDPFAAHIGYVEPVSMGINMVEVNIEEDENVKPISDEKLEELLDDFAKEEEPIYPKEGDSLVKFLSRKKDVDREVMLCPRCSAVFDRAAAKAFEKSEVMKSYKAEKLQEKAKPNTGLTMRQIHMSQYNAPMGKMEMHNSSKFCNTFVSNANVPVGKWNAPPRQMDGMATFEGFRGNRFSIPVPQKGESSQKFMEDDEDMITDCFESGFDDSLEDVCGIVSILPSEYVGAMKSINEQEDIHREDFFDDPSYESKIVWVNQISRVILKFNSAVFDSPTEDMKAHLKPLLLTLMIEGHEVDKGLVDGGATINLLPRTMLKRFGKTVTDLKPHNILISDYAGKSSQPEGMILLDVQIGSVKRTTMFIVTSSKLNFNVLLGREWIHGVGVGFVLSTVHQKIFFWNDDEGLEVLDADQKEGRRGHQENVLLGCEERIFYSSRKRIGSRGRMKYQDPYSSYLARMSAYIADRTAGMAVTDEDNEEMSIKSKECVRSSATTVETKEKEKRNGRVDQEVKNGEYEWVMMPFGLKNAGATYQRTMNLIFHDLIGKFVQVYIDDIIVGSKRKEEHLCHLKLSFERMRKHGLEMSPLKCSFGVTTREFLGFIMHQKGIEVDKNKTKAIMETRSPSNKKELQSLLGKIKFLRRFISNLSGKTKMFFPLLRLKKEEEFRWEEEHQKAFEEIKAYLAHPLVIAPPSKGRQLKLYVSANDSTIAGMLAQDDNNGIERVIYYLSRMLVGVEIRYTPLEKLCLSLYFACTKLKYYLRPFDVLVFCRSNVIKYMLGKPVLNSRIGKWALALTKYSLTSVPLKSTKGQVIADFLVDHSRLTEQVNYLTTKPWESFFDGSKHELGTGIGSLIISPEGIPTKFSLKTKKAYSNNETEYQALITRLEILRELGAKNIIVRGDSQLVINQLTQEYKCVNEKLMECKSRAATLLKSFDEVELGHISRNSNTIANELAQIESGYKINKGCLESIIHIENELIGNLENFTINTLSSIQD</sequence>
<dbReference type="InterPro" id="IPR021109">
    <property type="entry name" value="Peptidase_aspartic_dom_sf"/>
</dbReference>
<dbReference type="PROSITE" id="PS50879">
    <property type="entry name" value="RNASE_H_1"/>
    <property type="match status" value="1"/>
</dbReference>
<proteinExistence type="predicted"/>
<accession>A0A151R7Y7</accession>
<dbReference type="Gene3D" id="2.40.70.10">
    <property type="entry name" value="Acid Proteases"/>
    <property type="match status" value="1"/>
</dbReference>
<dbReference type="AlphaFoldDB" id="A0A151R7Y7"/>
<gene>
    <name evidence="3" type="ORF">KK1_040140</name>
</gene>
<dbReference type="SUPFAM" id="SSF50630">
    <property type="entry name" value="Acid proteases"/>
    <property type="match status" value="1"/>
</dbReference>
<dbReference type="PANTHER" id="PTHR48475:SF1">
    <property type="entry name" value="RNASE H TYPE-1 DOMAIN-CONTAINING PROTEIN"/>
    <property type="match status" value="1"/>
</dbReference>
<reference evidence="3" key="1">
    <citation type="journal article" date="2012" name="Nat. Biotechnol.">
        <title>Draft genome sequence of pigeonpea (Cajanus cajan), an orphan legume crop of resource-poor farmers.</title>
        <authorList>
            <person name="Varshney R.K."/>
            <person name="Chen W."/>
            <person name="Li Y."/>
            <person name="Bharti A.K."/>
            <person name="Saxena R.K."/>
            <person name="Schlueter J.A."/>
            <person name="Donoghue M.T."/>
            <person name="Azam S."/>
            <person name="Fan G."/>
            <person name="Whaley A.M."/>
            <person name="Farmer A.D."/>
            <person name="Sheridan J."/>
            <person name="Iwata A."/>
            <person name="Tuteja R."/>
            <person name="Penmetsa R.V."/>
            <person name="Wu W."/>
            <person name="Upadhyaya H.D."/>
            <person name="Yang S.P."/>
            <person name="Shah T."/>
            <person name="Saxena K.B."/>
            <person name="Michael T."/>
            <person name="McCombie W.R."/>
            <person name="Yang B."/>
            <person name="Zhang G."/>
            <person name="Yang H."/>
            <person name="Wang J."/>
            <person name="Spillane C."/>
            <person name="Cook D.R."/>
            <person name="May G.D."/>
            <person name="Xu X."/>
            <person name="Jackson S.A."/>
        </authorList>
    </citation>
    <scope>NUCLEOTIDE SEQUENCE [LARGE SCALE GENOMIC DNA]</scope>
</reference>
<dbReference type="Pfam" id="PF00078">
    <property type="entry name" value="RVT_1"/>
    <property type="match status" value="1"/>
</dbReference>
<dbReference type="OMA" id="ANSHKID"/>
<protein>
    <submittedName>
        <fullName evidence="3">Retrovirus-related Pol polyprotein from transposon opus</fullName>
    </submittedName>
</protein>
<dbReference type="InterPro" id="IPR036397">
    <property type="entry name" value="RNaseH_sf"/>
</dbReference>
<dbReference type="GO" id="GO:0006310">
    <property type="term" value="P:DNA recombination"/>
    <property type="evidence" value="ECO:0007669"/>
    <property type="project" value="UniProtKB-KW"/>
</dbReference>
<evidence type="ECO:0000256" key="1">
    <source>
        <dbReference type="ARBA" id="ARBA00023172"/>
    </source>
</evidence>
<dbReference type="InterPro" id="IPR005162">
    <property type="entry name" value="Retrotrans_gag_dom"/>
</dbReference>
<evidence type="ECO:0000313" key="3">
    <source>
        <dbReference type="EMBL" id="KYP38616.1"/>
    </source>
</evidence>
<dbReference type="CDD" id="cd00303">
    <property type="entry name" value="retropepsin_like"/>
    <property type="match status" value="1"/>
</dbReference>
<name>A0A151R7Y7_CAJCA</name>
<dbReference type="Pfam" id="PF03732">
    <property type="entry name" value="Retrotrans_gag"/>
    <property type="match status" value="1"/>
</dbReference>
<dbReference type="InterPro" id="IPR000477">
    <property type="entry name" value="RT_dom"/>
</dbReference>
<dbReference type="SUPFAM" id="SSF53098">
    <property type="entry name" value="Ribonuclease H-like"/>
    <property type="match status" value="1"/>
</dbReference>
<dbReference type="Pfam" id="PF13456">
    <property type="entry name" value="RVT_3"/>
    <property type="match status" value="1"/>
</dbReference>
<dbReference type="CDD" id="cd01647">
    <property type="entry name" value="RT_LTR"/>
    <property type="match status" value="1"/>
</dbReference>
<dbReference type="PANTHER" id="PTHR48475">
    <property type="entry name" value="RIBONUCLEASE H"/>
    <property type="match status" value="1"/>
</dbReference>
<dbReference type="SUPFAM" id="SSF56672">
    <property type="entry name" value="DNA/RNA polymerases"/>
    <property type="match status" value="1"/>
</dbReference>
<dbReference type="InterPro" id="IPR041577">
    <property type="entry name" value="RT_RNaseH_2"/>
</dbReference>
<dbReference type="Gramene" id="C.cajan_39151.t">
    <property type="protein sequence ID" value="C.cajan_39151.t"/>
    <property type="gene ID" value="C.cajan_39151"/>
</dbReference>